<dbReference type="PROSITE" id="PS51725">
    <property type="entry name" value="ABM"/>
    <property type="match status" value="1"/>
</dbReference>
<accession>A0A918MBC8</accession>
<dbReference type="InterPro" id="IPR011008">
    <property type="entry name" value="Dimeric_a/b-barrel"/>
</dbReference>
<dbReference type="Pfam" id="PF03992">
    <property type="entry name" value="ABM"/>
    <property type="match status" value="1"/>
</dbReference>
<dbReference type="PANTHER" id="PTHR33336">
    <property type="entry name" value="QUINOL MONOOXYGENASE YGIN-RELATED"/>
    <property type="match status" value="1"/>
</dbReference>
<dbReference type="SUPFAM" id="SSF54909">
    <property type="entry name" value="Dimeric alpha+beta barrel"/>
    <property type="match status" value="1"/>
</dbReference>
<sequence>MALCVRFTLHDGAGEAFDELVREAVEGVLEHEPGTSVYACSEVEGAPNQRLFFELYADRAAFEEHGRQPHVRHFLNQSKQYAEKTEIDHLRPYAGKYPAAAG</sequence>
<evidence type="ECO:0000313" key="2">
    <source>
        <dbReference type="EMBL" id="GGU93736.1"/>
    </source>
</evidence>
<name>A0A918MBC8_9ACTN</name>
<dbReference type="Gene3D" id="3.30.70.100">
    <property type="match status" value="1"/>
</dbReference>
<dbReference type="EMBL" id="BMTD01000005">
    <property type="protein sequence ID" value="GGU93736.1"/>
    <property type="molecule type" value="Genomic_DNA"/>
</dbReference>
<organism evidence="2 3">
    <name type="scientific">Streptomyces filipinensis</name>
    <dbReference type="NCBI Taxonomy" id="66887"/>
    <lineage>
        <taxon>Bacteria</taxon>
        <taxon>Bacillati</taxon>
        <taxon>Actinomycetota</taxon>
        <taxon>Actinomycetes</taxon>
        <taxon>Kitasatosporales</taxon>
        <taxon>Streptomycetaceae</taxon>
        <taxon>Streptomyces</taxon>
    </lineage>
</organism>
<dbReference type="PANTHER" id="PTHR33336:SF15">
    <property type="entry name" value="ABM DOMAIN-CONTAINING PROTEIN"/>
    <property type="match status" value="1"/>
</dbReference>
<reference evidence="2" key="1">
    <citation type="journal article" date="2014" name="Int. J. Syst. Evol. Microbiol.">
        <title>Complete genome sequence of Corynebacterium casei LMG S-19264T (=DSM 44701T), isolated from a smear-ripened cheese.</title>
        <authorList>
            <consortium name="US DOE Joint Genome Institute (JGI-PGF)"/>
            <person name="Walter F."/>
            <person name="Albersmeier A."/>
            <person name="Kalinowski J."/>
            <person name="Ruckert C."/>
        </authorList>
    </citation>
    <scope>NUCLEOTIDE SEQUENCE</scope>
    <source>
        <strain evidence="2">JCM 4369</strain>
    </source>
</reference>
<dbReference type="AlphaFoldDB" id="A0A918MBC8"/>
<keyword evidence="3" id="KW-1185">Reference proteome</keyword>
<gene>
    <name evidence="2" type="ORF">GCM10010260_31010</name>
</gene>
<dbReference type="InterPro" id="IPR007138">
    <property type="entry name" value="ABM_dom"/>
</dbReference>
<evidence type="ECO:0000313" key="3">
    <source>
        <dbReference type="Proteomes" id="UP000618795"/>
    </source>
</evidence>
<dbReference type="GO" id="GO:0003824">
    <property type="term" value="F:catalytic activity"/>
    <property type="evidence" value="ECO:0007669"/>
    <property type="project" value="TreeGrafter"/>
</dbReference>
<reference evidence="2" key="2">
    <citation type="submission" date="2020-09" db="EMBL/GenBank/DDBJ databases">
        <authorList>
            <person name="Sun Q."/>
            <person name="Ohkuma M."/>
        </authorList>
    </citation>
    <scope>NUCLEOTIDE SEQUENCE</scope>
    <source>
        <strain evidence="2">JCM 4369</strain>
    </source>
</reference>
<protein>
    <recommendedName>
        <fullName evidence="1">ABM domain-containing protein</fullName>
    </recommendedName>
</protein>
<dbReference type="InterPro" id="IPR050744">
    <property type="entry name" value="AI-2_Isomerase_LsrG"/>
</dbReference>
<proteinExistence type="predicted"/>
<dbReference type="Proteomes" id="UP000618795">
    <property type="component" value="Unassembled WGS sequence"/>
</dbReference>
<evidence type="ECO:0000259" key="1">
    <source>
        <dbReference type="PROSITE" id="PS51725"/>
    </source>
</evidence>
<feature type="domain" description="ABM" evidence="1">
    <location>
        <begin position="1"/>
        <end position="97"/>
    </location>
</feature>
<comment type="caution">
    <text evidence="2">The sequence shown here is derived from an EMBL/GenBank/DDBJ whole genome shotgun (WGS) entry which is preliminary data.</text>
</comment>